<feature type="repeat" description="ANK" evidence="5">
    <location>
        <begin position="102"/>
        <end position="134"/>
    </location>
</feature>
<evidence type="ECO:0000313" key="9">
    <source>
        <dbReference type="Proteomes" id="UP001162480"/>
    </source>
</evidence>
<proteinExistence type="predicted"/>
<keyword evidence="3" id="KW-0862">Zinc</keyword>
<evidence type="ECO:0000256" key="6">
    <source>
        <dbReference type="PROSITE-ProRule" id="PRU00175"/>
    </source>
</evidence>
<dbReference type="PANTHER" id="PTHR24161:SF121">
    <property type="entry name" value="M-PHASE PHOSPHOPROTEIN 8"/>
    <property type="match status" value="1"/>
</dbReference>
<evidence type="ECO:0000259" key="7">
    <source>
        <dbReference type="PROSITE" id="PS50089"/>
    </source>
</evidence>
<feature type="repeat" description="ANK" evidence="5">
    <location>
        <begin position="69"/>
        <end position="101"/>
    </location>
</feature>
<dbReference type="EMBL" id="OX597842">
    <property type="protein sequence ID" value="CAI9744132.1"/>
    <property type="molecule type" value="Genomic_DNA"/>
</dbReference>
<dbReference type="SMART" id="SM00248">
    <property type="entry name" value="ANK"/>
    <property type="match status" value="9"/>
</dbReference>
<protein>
    <submittedName>
        <fullName evidence="8">Serine/threonine-protein phosphatase 6 regulatory ankyrin repeat subunit B-like isoform X15</fullName>
    </submittedName>
</protein>
<evidence type="ECO:0000256" key="1">
    <source>
        <dbReference type="ARBA" id="ARBA00022737"/>
    </source>
</evidence>
<sequence length="494" mass="55238">MDVNKIISKIQNGDFEDVKRLIKENPDQVNNRNSKGVTVLMAACEQGNKKLITLLTKSGADLNISDEDKKWTALHYAVENHETDVVAFLVSSGANVNKQNSFGNTPLHRAVVNKYEDVVKVLLNSKENNNLQVNQGNNRGQTALYYACRYGQINIVELLLQQNGIDVNAVENKGFTALHLACQYGSKDVVELLLQQNGSDICAVTKQGHTPLHIASAHGRTEVVELLLQQNGIDANKVNEEGNTPLHLAVRKQQHDVVASMLAQDSVKLDIENNDKRTPLLEAVYAAHIGIVHKLTTCGANINAVDKDGNNCLHIAAEKQEFHSEKEHIPILDECCEELQLEGDRRLSGIVVGGYLASHGASLYHRNDEKVTPLDCIENQHLKEKLKTFLQSLCWWCQEKKATVTLHPCRHTICCQNCCSQMTFKQCPICRQHIRSKSGFVCPKPEEKAVQTVAESVECSKCKEKVESVGEYKITVIDFYKFYLHLKYIICVND</sequence>
<dbReference type="InterPro" id="IPR013083">
    <property type="entry name" value="Znf_RING/FYVE/PHD"/>
</dbReference>
<dbReference type="InterPro" id="IPR036770">
    <property type="entry name" value="Ankyrin_rpt-contain_sf"/>
</dbReference>
<dbReference type="AlphaFoldDB" id="A0AA36C290"/>
<feature type="domain" description="RING-type" evidence="7">
    <location>
        <begin position="394"/>
        <end position="431"/>
    </location>
</feature>
<evidence type="ECO:0000256" key="3">
    <source>
        <dbReference type="ARBA" id="ARBA00022833"/>
    </source>
</evidence>
<feature type="repeat" description="ANK" evidence="5">
    <location>
        <begin position="275"/>
        <end position="307"/>
    </location>
</feature>
<organism evidence="8 9">
    <name type="scientific">Octopus vulgaris</name>
    <name type="common">Common octopus</name>
    <dbReference type="NCBI Taxonomy" id="6645"/>
    <lineage>
        <taxon>Eukaryota</taxon>
        <taxon>Metazoa</taxon>
        <taxon>Spiralia</taxon>
        <taxon>Lophotrochozoa</taxon>
        <taxon>Mollusca</taxon>
        <taxon>Cephalopoda</taxon>
        <taxon>Coleoidea</taxon>
        <taxon>Octopodiformes</taxon>
        <taxon>Octopoda</taxon>
        <taxon>Incirrata</taxon>
        <taxon>Octopodidae</taxon>
        <taxon>Octopus</taxon>
    </lineage>
</organism>
<keyword evidence="9" id="KW-1185">Reference proteome</keyword>
<dbReference type="Pfam" id="PF13920">
    <property type="entry name" value="zf-C3HC4_3"/>
    <property type="match status" value="1"/>
</dbReference>
<dbReference type="Gene3D" id="1.25.40.20">
    <property type="entry name" value="Ankyrin repeat-containing domain"/>
    <property type="match status" value="4"/>
</dbReference>
<dbReference type="CDD" id="cd16649">
    <property type="entry name" value="mRING-HC-C3HC5_CGRF1-like"/>
    <property type="match status" value="1"/>
</dbReference>
<dbReference type="PANTHER" id="PTHR24161">
    <property type="entry name" value="ANK_REP_REGION DOMAIN-CONTAINING PROTEIN-RELATED"/>
    <property type="match status" value="1"/>
</dbReference>
<keyword evidence="2 6" id="KW-0479">Metal-binding</keyword>
<accession>A0AA36C290</accession>
<evidence type="ECO:0000256" key="4">
    <source>
        <dbReference type="ARBA" id="ARBA00023043"/>
    </source>
</evidence>
<dbReference type="PROSITE" id="PS50297">
    <property type="entry name" value="ANK_REP_REGION"/>
    <property type="match status" value="8"/>
</dbReference>
<dbReference type="PROSITE" id="PS50089">
    <property type="entry name" value="ZF_RING_2"/>
    <property type="match status" value="1"/>
</dbReference>
<feature type="repeat" description="ANK" evidence="5">
    <location>
        <begin position="173"/>
        <end position="197"/>
    </location>
</feature>
<feature type="repeat" description="ANK" evidence="5">
    <location>
        <begin position="241"/>
        <end position="274"/>
    </location>
</feature>
<name>A0AA36C290_OCTVU</name>
<evidence type="ECO:0000256" key="2">
    <source>
        <dbReference type="ARBA" id="ARBA00022771"/>
    </source>
</evidence>
<dbReference type="InterPro" id="IPR002110">
    <property type="entry name" value="Ankyrin_rpt"/>
</dbReference>
<dbReference type="Gene3D" id="3.30.40.10">
    <property type="entry name" value="Zinc/RING finger domain, C3HC4 (zinc finger)"/>
    <property type="match status" value="1"/>
</dbReference>
<gene>
    <name evidence="8" type="ORF">OCTVUL_1B001497</name>
</gene>
<evidence type="ECO:0000313" key="8">
    <source>
        <dbReference type="EMBL" id="CAI9744132.1"/>
    </source>
</evidence>
<reference evidence="8" key="1">
    <citation type="submission" date="2023-08" db="EMBL/GenBank/DDBJ databases">
        <authorList>
            <person name="Alioto T."/>
            <person name="Alioto T."/>
            <person name="Gomez Garrido J."/>
        </authorList>
    </citation>
    <scope>NUCLEOTIDE SEQUENCE</scope>
</reference>
<dbReference type="Pfam" id="PF00023">
    <property type="entry name" value="Ank"/>
    <property type="match status" value="1"/>
</dbReference>
<dbReference type="SUPFAM" id="SSF48403">
    <property type="entry name" value="Ankyrin repeat"/>
    <property type="match status" value="1"/>
</dbReference>
<dbReference type="PRINTS" id="PR01415">
    <property type="entry name" value="ANKYRIN"/>
</dbReference>
<dbReference type="Pfam" id="PF12796">
    <property type="entry name" value="Ank_2"/>
    <property type="match status" value="3"/>
</dbReference>
<dbReference type="Proteomes" id="UP001162480">
    <property type="component" value="Chromosome 29"/>
</dbReference>
<keyword evidence="4 5" id="KW-0040">ANK repeat</keyword>
<keyword evidence="2 6" id="KW-0863">Zinc-finger</keyword>
<dbReference type="InterPro" id="IPR001841">
    <property type="entry name" value="Znf_RING"/>
</dbReference>
<feature type="repeat" description="ANK" evidence="5">
    <location>
        <begin position="207"/>
        <end position="240"/>
    </location>
</feature>
<dbReference type="GO" id="GO:0008270">
    <property type="term" value="F:zinc ion binding"/>
    <property type="evidence" value="ECO:0007669"/>
    <property type="project" value="UniProtKB-KW"/>
</dbReference>
<evidence type="ECO:0000256" key="5">
    <source>
        <dbReference type="PROSITE-ProRule" id="PRU00023"/>
    </source>
</evidence>
<feature type="repeat" description="ANK" evidence="5">
    <location>
        <begin position="35"/>
        <end position="67"/>
    </location>
</feature>
<feature type="repeat" description="ANK" evidence="5">
    <location>
        <begin position="139"/>
        <end position="172"/>
    </location>
</feature>
<keyword evidence="1" id="KW-0677">Repeat</keyword>
<dbReference type="PROSITE" id="PS50088">
    <property type="entry name" value="ANK_REPEAT"/>
    <property type="match status" value="8"/>
</dbReference>